<sequence length="109" mass="11283">MGEATLVNVFPSRPSSRNDLDDNLENDGLHMEGVQKVAAPTYSYAAVLGASLSRSNTPNPQVISRSTSPCPTPVGAGRVGAAEKRTFSGGTLRAPVLGRAFAADLALRG</sequence>
<protein>
    <submittedName>
        <fullName evidence="1">Uncharacterized protein</fullName>
    </submittedName>
</protein>
<name>A0ACB9QH01_9MYRT</name>
<keyword evidence="2" id="KW-1185">Reference proteome</keyword>
<comment type="caution">
    <text evidence="1">The sequence shown here is derived from an EMBL/GenBank/DDBJ whole genome shotgun (WGS) entry which is preliminary data.</text>
</comment>
<reference evidence="2" key="1">
    <citation type="journal article" date="2023" name="Front. Plant Sci.">
        <title>Chromosomal-level genome assembly of Melastoma candidum provides insights into trichome evolution.</title>
        <authorList>
            <person name="Zhong Y."/>
            <person name="Wu W."/>
            <person name="Sun C."/>
            <person name="Zou P."/>
            <person name="Liu Y."/>
            <person name="Dai S."/>
            <person name="Zhou R."/>
        </authorList>
    </citation>
    <scope>NUCLEOTIDE SEQUENCE [LARGE SCALE GENOMIC DNA]</scope>
</reference>
<dbReference type="Proteomes" id="UP001057402">
    <property type="component" value="Chromosome 6"/>
</dbReference>
<proteinExistence type="predicted"/>
<gene>
    <name evidence="1" type="ORF">MLD38_021986</name>
</gene>
<accession>A0ACB9QH01</accession>
<evidence type="ECO:0000313" key="2">
    <source>
        <dbReference type="Proteomes" id="UP001057402"/>
    </source>
</evidence>
<organism evidence="1 2">
    <name type="scientific">Melastoma candidum</name>
    <dbReference type="NCBI Taxonomy" id="119954"/>
    <lineage>
        <taxon>Eukaryota</taxon>
        <taxon>Viridiplantae</taxon>
        <taxon>Streptophyta</taxon>
        <taxon>Embryophyta</taxon>
        <taxon>Tracheophyta</taxon>
        <taxon>Spermatophyta</taxon>
        <taxon>Magnoliopsida</taxon>
        <taxon>eudicotyledons</taxon>
        <taxon>Gunneridae</taxon>
        <taxon>Pentapetalae</taxon>
        <taxon>rosids</taxon>
        <taxon>malvids</taxon>
        <taxon>Myrtales</taxon>
        <taxon>Melastomataceae</taxon>
        <taxon>Melastomatoideae</taxon>
        <taxon>Melastomateae</taxon>
        <taxon>Melastoma</taxon>
    </lineage>
</organism>
<evidence type="ECO:0000313" key="1">
    <source>
        <dbReference type="EMBL" id="KAI4366062.1"/>
    </source>
</evidence>
<dbReference type="EMBL" id="CM042885">
    <property type="protein sequence ID" value="KAI4366062.1"/>
    <property type="molecule type" value="Genomic_DNA"/>
</dbReference>